<dbReference type="SMART" id="SM00966">
    <property type="entry name" value="SpoVT_AbrB"/>
    <property type="match status" value="1"/>
</dbReference>
<gene>
    <name evidence="2" type="ORF">H7F49_12520</name>
</gene>
<feature type="domain" description="SpoVT-AbrB" evidence="1">
    <location>
        <begin position="10"/>
        <end position="51"/>
    </location>
</feature>
<keyword evidence="3" id="KW-1185">Reference proteome</keyword>
<proteinExistence type="predicted"/>
<dbReference type="InterPro" id="IPR037914">
    <property type="entry name" value="SpoVT-AbrB_sf"/>
</dbReference>
<protein>
    <submittedName>
        <fullName evidence="2">AbrB/MazE/SpoVT family DNA-binding domain-containing protein</fullName>
    </submittedName>
</protein>
<dbReference type="EMBL" id="JACLAU010000021">
    <property type="protein sequence ID" value="MBC2652527.1"/>
    <property type="molecule type" value="Genomic_DNA"/>
</dbReference>
<organism evidence="2 3">
    <name type="scientific">Novosphingobium aerophilum</name>
    <dbReference type="NCBI Taxonomy" id="2839843"/>
    <lineage>
        <taxon>Bacteria</taxon>
        <taxon>Pseudomonadati</taxon>
        <taxon>Pseudomonadota</taxon>
        <taxon>Alphaproteobacteria</taxon>
        <taxon>Sphingomonadales</taxon>
        <taxon>Sphingomonadaceae</taxon>
        <taxon>Novosphingobium</taxon>
    </lineage>
</organism>
<evidence type="ECO:0000313" key="3">
    <source>
        <dbReference type="Proteomes" id="UP000520156"/>
    </source>
</evidence>
<comment type="caution">
    <text evidence="2">The sequence shown here is derived from an EMBL/GenBank/DDBJ whole genome shotgun (WGS) entry which is preliminary data.</text>
</comment>
<dbReference type="AlphaFoldDB" id="A0A7X1F8T9"/>
<accession>A0A7X1F8T9</accession>
<dbReference type="SUPFAM" id="SSF89447">
    <property type="entry name" value="AbrB/MazE/MraZ-like"/>
    <property type="match status" value="1"/>
</dbReference>
<reference evidence="2 3" key="1">
    <citation type="submission" date="2020-08" db="EMBL/GenBank/DDBJ databases">
        <title>The genome sequence of Novosphingobium flavum 4Y4.</title>
        <authorList>
            <person name="Liu Y."/>
        </authorList>
    </citation>
    <scope>NUCLEOTIDE SEQUENCE [LARGE SCALE GENOMIC DNA]</scope>
    <source>
        <strain evidence="2 3">4Y4</strain>
    </source>
</reference>
<dbReference type="RefSeq" id="WP_185683942.1">
    <property type="nucleotide sequence ID" value="NZ_JACLAU010000021.1"/>
</dbReference>
<name>A0A7X1F8T9_9SPHN</name>
<dbReference type="InterPro" id="IPR007159">
    <property type="entry name" value="SpoVT-AbrB_dom"/>
</dbReference>
<dbReference type="GO" id="GO:0003677">
    <property type="term" value="F:DNA binding"/>
    <property type="evidence" value="ECO:0007669"/>
    <property type="project" value="UniProtKB-KW"/>
</dbReference>
<evidence type="ECO:0000313" key="2">
    <source>
        <dbReference type="EMBL" id="MBC2652527.1"/>
    </source>
</evidence>
<dbReference type="Proteomes" id="UP000520156">
    <property type="component" value="Unassembled WGS sequence"/>
</dbReference>
<evidence type="ECO:0000259" key="1">
    <source>
        <dbReference type="SMART" id="SM00966"/>
    </source>
</evidence>
<keyword evidence="2" id="KW-0238">DNA-binding</keyword>
<sequence>MAKEYRAKVFKSGNSLALRIPKELGLIEGATMVLREERVGFVVEPEEAPRRKIDVSGFAGKAPGIKLAPREDFEERPSVIAARKAAGLE</sequence>